<dbReference type="KEGG" id="dvn:HQ394_13720"/>
<reference evidence="2 3" key="1">
    <citation type="submission" date="2020-05" db="EMBL/GenBank/DDBJ databases">
        <title>Complete closed genome sequence of Defluviicoccus vanus.</title>
        <authorList>
            <person name="Bessarab I."/>
            <person name="Arumugam K."/>
            <person name="Maszenan A.M."/>
            <person name="Seviour R.J."/>
            <person name="Williams R.B."/>
        </authorList>
    </citation>
    <scope>NUCLEOTIDE SEQUENCE [LARGE SCALE GENOMIC DNA]</scope>
    <source>
        <strain evidence="2 3">Ben 114</strain>
    </source>
</reference>
<dbReference type="Pfam" id="PF03480">
    <property type="entry name" value="DctP"/>
    <property type="match status" value="1"/>
</dbReference>
<dbReference type="AlphaFoldDB" id="A0A7H1N3A0"/>
<evidence type="ECO:0000313" key="3">
    <source>
        <dbReference type="Proteomes" id="UP000516369"/>
    </source>
</evidence>
<dbReference type="Gene3D" id="3.40.190.170">
    <property type="entry name" value="Bacterial extracellular solute-binding protein, family 7"/>
    <property type="match status" value="1"/>
</dbReference>
<protein>
    <submittedName>
        <fullName evidence="2">TRAP transporter substrate-binding protein DctP</fullName>
    </submittedName>
</protein>
<organism evidence="2 3">
    <name type="scientific">Defluviicoccus vanus</name>
    <dbReference type="NCBI Taxonomy" id="111831"/>
    <lineage>
        <taxon>Bacteria</taxon>
        <taxon>Pseudomonadati</taxon>
        <taxon>Pseudomonadota</taxon>
        <taxon>Alphaproteobacteria</taxon>
        <taxon>Rhodospirillales</taxon>
        <taxon>Rhodospirillaceae</taxon>
        <taxon>Defluviicoccus</taxon>
    </lineage>
</organism>
<dbReference type="PANTHER" id="PTHR33376">
    <property type="match status" value="1"/>
</dbReference>
<dbReference type="RefSeq" id="WP_190260672.1">
    <property type="nucleotide sequence ID" value="NZ_CP053923.1"/>
</dbReference>
<dbReference type="InterPro" id="IPR018389">
    <property type="entry name" value="DctP_fam"/>
</dbReference>
<proteinExistence type="predicted"/>
<dbReference type="Proteomes" id="UP000516369">
    <property type="component" value="Chromosome"/>
</dbReference>
<accession>A0A7H1N3A0</accession>
<evidence type="ECO:0000256" key="1">
    <source>
        <dbReference type="ARBA" id="ARBA00022729"/>
    </source>
</evidence>
<gene>
    <name evidence="2" type="primary">dctP</name>
    <name evidence="2" type="ORF">HQ394_13720</name>
</gene>
<keyword evidence="3" id="KW-1185">Reference proteome</keyword>
<dbReference type="NCBIfam" id="NF037995">
    <property type="entry name" value="TRAP_S1"/>
    <property type="match status" value="1"/>
</dbReference>
<dbReference type="EMBL" id="CP053923">
    <property type="protein sequence ID" value="QNT70186.1"/>
    <property type="molecule type" value="Genomic_DNA"/>
</dbReference>
<sequence length="331" mass="34366">MRVLLPAARLAILLLSLLWLVRVPMAAAATWDFATPYPETDIRSRSAQAFAAAVGSASDGRLTLVLFANGSLVAAPQIPAALRDNAVPIALLELTQLADEAPALAVSSLPLLAASYDDSLRLWNAARPVVQRLLAARGLMVLYALPATPAALFSKGAVNTLADLQRLPLATTDSWLAALIDASGGRSVATEPGNLAAAIGGGQAKGMLVAPDVAIGANAWTLVNNAYDVKASFPLSIVAVNQSAFYALDEDSQRALLNAAVDAQNDAWSSSVDARNAQVDGLEAHRLIVQPSPLPLQEGLRQAARTVIDSWRATAGADGAAILAAFGWPAN</sequence>
<keyword evidence="1" id="KW-0732">Signal</keyword>
<name>A0A7H1N3A0_9PROT</name>
<dbReference type="PANTHER" id="PTHR33376:SF4">
    <property type="entry name" value="SIALIC ACID-BINDING PERIPLASMIC PROTEIN SIAP"/>
    <property type="match status" value="1"/>
</dbReference>
<evidence type="ECO:0000313" key="2">
    <source>
        <dbReference type="EMBL" id="QNT70186.1"/>
    </source>
</evidence>
<dbReference type="InterPro" id="IPR038404">
    <property type="entry name" value="TRAP_DctP_sf"/>
</dbReference>
<dbReference type="GO" id="GO:0055085">
    <property type="term" value="P:transmembrane transport"/>
    <property type="evidence" value="ECO:0007669"/>
    <property type="project" value="InterPro"/>
</dbReference>